<dbReference type="InterPro" id="IPR044742">
    <property type="entry name" value="DEAD/DEAH_RhlB"/>
</dbReference>
<organism evidence="7 8">
    <name type="scientific">Saprolegnia parasitica (strain CBS 223.65)</name>
    <dbReference type="NCBI Taxonomy" id="695850"/>
    <lineage>
        <taxon>Eukaryota</taxon>
        <taxon>Sar</taxon>
        <taxon>Stramenopiles</taxon>
        <taxon>Oomycota</taxon>
        <taxon>Saprolegniomycetes</taxon>
        <taxon>Saprolegniales</taxon>
        <taxon>Saprolegniaceae</taxon>
        <taxon>Saprolegnia</taxon>
    </lineage>
</organism>
<dbReference type="PANTHER" id="PTHR47959:SF1">
    <property type="entry name" value="ATP-DEPENDENT RNA HELICASE DBPA"/>
    <property type="match status" value="1"/>
</dbReference>
<dbReference type="PROSITE" id="PS51192">
    <property type="entry name" value="HELICASE_ATP_BIND_1"/>
    <property type="match status" value="1"/>
</dbReference>
<dbReference type="InterPro" id="IPR014001">
    <property type="entry name" value="Helicase_ATP-bd"/>
</dbReference>
<dbReference type="EMBL" id="KK583189">
    <property type="protein sequence ID" value="KDO35208.1"/>
    <property type="molecule type" value="Genomic_DNA"/>
</dbReference>
<dbReference type="RefSeq" id="XP_012193560.1">
    <property type="nucleotide sequence ID" value="XM_012338170.1"/>
</dbReference>
<evidence type="ECO:0000313" key="8">
    <source>
        <dbReference type="Proteomes" id="UP000030745"/>
    </source>
</evidence>
<keyword evidence="1" id="KW-0547">Nucleotide-binding</keyword>
<dbReference type="SMART" id="SM00487">
    <property type="entry name" value="DEXDc"/>
    <property type="match status" value="1"/>
</dbReference>
<dbReference type="InterPro" id="IPR011545">
    <property type="entry name" value="DEAD/DEAH_box_helicase_dom"/>
</dbReference>
<keyword evidence="3" id="KW-0347">Helicase</keyword>
<dbReference type="PANTHER" id="PTHR47959">
    <property type="entry name" value="ATP-DEPENDENT RNA HELICASE RHLE-RELATED"/>
    <property type="match status" value="1"/>
</dbReference>
<gene>
    <name evidence="7" type="ORF">SPRG_00054</name>
</gene>
<keyword evidence="8" id="KW-1185">Reference proteome</keyword>
<dbReference type="GO" id="GO:0003676">
    <property type="term" value="F:nucleic acid binding"/>
    <property type="evidence" value="ECO:0007669"/>
    <property type="project" value="InterPro"/>
</dbReference>
<sequence>MEPLRKRLKHRATGADCNFVAAYGVHAPTAMRSEEASWLRLEHGIEVAQASADSSLPPPSPRFADAGLPPAVVAAIEASIGATPTAVQMQALPCLLQGRDVVCIAPTGSGKTLAYLAPLVALHMTQPTPLALTGLVLAPTREVMEQICRVCLELVHASLAANSTRVVGVCGGLPLGPQLHAVRDGIDILIATPGRLCHLISAHGLSLQTLRYLVLDEVDRMVGFEASLLTILRACNPLARQTVVCSATLPPSVEAIVRSAVLDPISINVSTSLKTNAITYTCSLLPSTSSKVQWLLQTLRRDVSRPPVLVFCNATATVWKLVQQLVSEQFHAAPFVGDMPQDARFQVLSALRDGRVDVVVATDVAARGLDVPDLPCVIQLDLPVSIETFCHRAGRTGRQGKHGVCVACVTFQDDREIVAEVAEYVATLRQHVPIEMTALSRFQSQARN</sequence>
<evidence type="ECO:0000256" key="4">
    <source>
        <dbReference type="ARBA" id="ARBA00022840"/>
    </source>
</evidence>
<dbReference type="GO" id="GO:0003724">
    <property type="term" value="F:RNA helicase activity"/>
    <property type="evidence" value="ECO:0007669"/>
    <property type="project" value="TreeGrafter"/>
</dbReference>
<dbReference type="Gene3D" id="3.40.50.300">
    <property type="entry name" value="P-loop containing nucleotide triphosphate hydrolases"/>
    <property type="match status" value="2"/>
</dbReference>
<dbReference type="InterPro" id="IPR001650">
    <property type="entry name" value="Helicase_C-like"/>
</dbReference>
<dbReference type="VEuPathDB" id="FungiDB:SPRG_00054"/>
<dbReference type="InterPro" id="IPR027417">
    <property type="entry name" value="P-loop_NTPase"/>
</dbReference>
<dbReference type="PROSITE" id="PS51194">
    <property type="entry name" value="HELICASE_CTER"/>
    <property type="match status" value="1"/>
</dbReference>
<dbReference type="STRING" id="695850.A0A067CXL2"/>
<dbReference type="Pfam" id="PF00270">
    <property type="entry name" value="DEAD"/>
    <property type="match status" value="1"/>
</dbReference>
<evidence type="ECO:0000313" key="7">
    <source>
        <dbReference type="EMBL" id="KDO35208.1"/>
    </source>
</evidence>
<dbReference type="GO" id="GO:0005829">
    <property type="term" value="C:cytosol"/>
    <property type="evidence" value="ECO:0007669"/>
    <property type="project" value="TreeGrafter"/>
</dbReference>
<dbReference type="SUPFAM" id="SSF52540">
    <property type="entry name" value="P-loop containing nucleoside triphosphate hydrolases"/>
    <property type="match status" value="1"/>
</dbReference>
<dbReference type="Pfam" id="PF00271">
    <property type="entry name" value="Helicase_C"/>
    <property type="match status" value="1"/>
</dbReference>
<dbReference type="KEGG" id="spar:SPRG_00054"/>
<reference evidence="7 8" key="1">
    <citation type="journal article" date="2013" name="PLoS Genet.">
        <title>Distinctive expansion of potential virulence genes in the genome of the oomycete fish pathogen Saprolegnia parasitica.</title>
        <authorList>
            <person name="Jiang R.H."/>
            <person name="de Bruijn I."/>
            <person name="Haas B.J."/>
            <person name="Belmonte R."/>
            <person name="Lobach L."/>
            <person name="Christie J."/>
            <person name="van den Ackerveken G."/>
            <person name="Bottin A."/>
            <person name="Bulone V."/>
            <person name="Diaz-Moreno S.M."/>
            <person name="Dumas B."/>
            <person name="Fan L."/>
            <person name="Gaulin E."/>
            <person name="Govers F."/>
            <person name="Grenville-Briggs L.J."/>
            <person name="Horner N.R."/>
            <person name="Levin J.Z."/>
            <person name="Mammella M."/>
            <person name="Meijer H.J."/>
            <person name="Morris P."/>
            <person name="Nusbaum C."/>
            <person name="Oome S."/>
            <person name="Phillips A.J."/>
            <person name="van Rooyen D."/>
            <person name="Rzeszutek E."/>
            <person name="Saraiva M."/>
            <person name="Secombes C.J."/>
            <person name="Seidl M.F."/>
            <person name="Snel B."/>
            <person name="Stassen J.H."/>
            <person name="Sykes S."/>
            <person name="Tripathy S."/>
            <person name="van den Berg H."/>
            <person name="Vega-Arreguin J.C."/>
            <person name="Wawra S."/>
            <person name="Young S.K."/>
            <person name="Zeng Q."/>
            <person name="Dieguez-Uribeondo J."/>
            <person name="Russ C."/>
            <person name="Tyler B.M."/>
            <person name="van West P."/>
        </authorList>
    </citation>
    <scope>NUCLEOTIDE SEQUENCE [LARGE SCALE GENOMIC DNA]</scope>
    <source>
        <strain evidence="7 8">CBS 223.65</strain>
    </source>
</reference>
<evidence type="ECO:0000259" key="6">
    <source>
        <dbReference type="PROSITE" id="PS51194"/>
    </source>
</evidence>
<keyword evidence="4" id="KW-0067">ATP-binding</keyword>
<dbReference type="SMART" id="SM00490">
    <property type="entry name" value="HELICc"/>
    <property type="match status" value="1"/>
</dbReference>
<dbReference type="OMA" id="RVDEANM"/>
<dbReference type="GO" id="GO:0005524">
    <property type="term" value="F:ATP binding"/>
    <property type="evidence" value="ECO:0007669"/>
    <property type="project" value="UniProtKB-KW"/>
</dbReference>
<dbReference type="AlphaFoldDB" id="A0A067CXL2"/>
<name>A0A067CXL2_SAPPC</name>
<dbReference type="CDD" id="cd00268">
    <property type="entry name" value="DEADc"/>
    <property type="match status" value="1"/>
</dbReference>
<dbReference type="InterPro" id="IPR050079">
    <property type="entry name" value="DEAD_box_RNA_helicase"/>
</dbReference>
<evidence type="ECO:0000259" key="5">
    <source>
        <dbReference type="PROSITE" id="PS51192"/>
    </source>
</evidence>
<feature type="domain" description="Helicase C-terminal" evidence="6">
    <location>
        <begin position="291"/>
        <end position="440"/>
    </location>
</feature>
<protein>
    <submittedName>
        <fullName evidence="7">Uncharacterized protein</fullName>
    </submittedName>
</protein>
<evidence type="ECO:0000256" key="3">
    <source>
        <dbReference type="ARBA" id="ARBA00022806"/>
    </source>
</evidence>
<accession>A0A067CXL2</accession>
<dbReference type="CDD" id="cd18787">
    <property type="entry name" value="SF2_C_DEAD"/>
    <property type="match status" value="1"/>
</dbReference>
<dbReference type="Proteomes" id="UP000030745">
    <property type="component" value="Unassembled WGS sequence"/>
</dbReference>
<proteinExistence type="predicted"/>
<dbReference type="OrthoDB" id="196131at2759"/>
<feature type="domain" description="Helicase ATP-binding" evidence="5">
    <location>
        <begin position="92"/>
        <end position="267"/>
    </location>
</feature>
<keyword evidence="2" id="KW-0378">Hydrolase</keyword>
<evidence type="ECO:0000256" key="1">
    <source>
        <dbReference type="ARBA" id="ARBA00022741"/>
    </source>
</evidence>
<dbReference type="GO" id="GO:0016787">
    <property type="term" value="F:hydrolase activity"/>
    <property type="evidence" value="ECO:0007669"/>
    <property type="project" value="UniProtKB-KW"/>
</dbReference>
<evidence type="ECO:0000256" key="2">
    <source>
        <dbReference type="ARBA" id="ARBA00022801"/>
    </source>
</evidence>
<dbReference type="GeneID" id="24122715"/>